<keyword evidence="1" id="KW-0812">Transmembrane</keyword>
<dbReference type="Proteomes" id="UP000823614">
    <property type="component" value="Unassembled WGS sequence"/>
</dbReference>
<reference evidence="2" key="2">
    <citation type="journal article" date="2021" name="PeerJ">
        <title>Extensive microbial diversity within the chicken gut microbiome revealed by metagenomics and culture.</title>
        <authorList>
            <person name="Gilroy R."/>
            <person name="Ravi A."/>
            <person name="Getino M."/>
            <person name="Pursley I."/>
            <person name="Horton D.L."/>
            <person name="Alikhan N.F."/>
            <person name="Baker D."/>
            <person name="Gharbi K."/>
            <person name="Hall N."/>
            <person name="Watson M."/>
            <person name="Adriaenssens E.M."/>
            <person name="Foster-Nyarko E."/>
            <person name="Jarju S."/>
            <person name="Secka A."/>
            <person name="Antonio M."/>
            <person name="Oren A."/>
            <person name="Chaudhuri R.R."/>
            <person name="La Ragione R."/>
            <person name="Hildebrand F."/>
            <person name="Pallen M.J."/>
        </authorList>
    </citation>
    <scope>NUCLEOTIDE SEQUENCE</scope>
    <source>
        <strain evidence="2">C6-149</strain>
    </source>
</reference>
<feature type="transmembrane region" description="Helical" evidence="1">
    <location>
        <begin position="12"/>
        <end position="36"/>
    </location>
</feature>
<keyword evidence="1" id="KW-1133">Transmembrane helix</keyword>
<dbReference type="AlphaFoldDB" id="A0A9D9H8H7"/>
<comment type="caution">
    <text evidence="2">The sequence shown here is derived from an EMBL/GenBank/DDBJ whole genome shotgun (WGS) entry which is preliminary data.</text>
</comment>
<evidence type="ECO:0000313" key="3">
    <source>
        <dbReference type="Proteomes" id="UP000823614"/>
    </source>
</evidence>
<evidence type="ECO:0000313" key="2">
    <source>
        <dbReference type="EMBL" id="MBO8441644.1"/>
    </source>
</evidence>
<name>A0A9D9H8H7_9LACO</name>
<feature type="transmembrane region" description="Helical" evidence="1">
    <location>
        <begin position="98"/>
        <end position="119"/>
    </location>
</feature>
<reference evidence="2" key="1">
    <citation type="submission" date="2020-10" db="EMBL/GenBank/DDBJ databases">
        <authorList>
            <person name="Gilroy R."/>
        </authorList>
    </citation>
    <scope>NUCLEOTIDE SEQUENCE</scope>
    <source>
        <strain evidence="2">C6-149</strain>
    </source>
</reference>
<gene>
    <name evidence="2" type="ORF">IAA89_04345</name>
</gene>
<keyword evidence="1" id="KW-0472">Membrane</keyword>
<dbReference type="EMBL" id="JADIMP010000067">
    <property type="protein sequence ID" value="MBO8441644.1"/>
    <property type="molecule type" value="Genomic_DNA"/>
</dbReference>
<protein>
    <submittedName>
        <fullName evidence="2">Uncharacterized protein</fullName>
    </submittedName>
</protein>
<feature type="transmembrane region" description="Helical" evidence="1">
    <location>
        <begin position="147"/>
        <end position="168"/>
    </location>
</feature>
<proteinExistence type="predicted"/>
<evidence type="ECO:0000256" key="1">
    <source>
        <dbReference type="SAM" id="Phobius"/>
    </source>
</evidence>
<sequence>MKSKISKLIIEKLGPTLEIVIGTIFTLNFLITLTPLGHSEGLAYRLCMYFGYTDPIVILTSSIYLITLVSAVFGVCAIISGIISLFSDGNQITRILKVIVATLQIIVAIMAIVSLLTYFNSVQYPLINHVHMETIRTWSIFSQVRIWIDWIAVLVYLAAIISNIILIIRRRKNKKEA</sequence>
<organism evidence="2 3">
    <name type="scientific">Candidatus Gallilactobacillus intestinavium</name>
    <dbReference type="NCBI Taxonomy" id="2840838"/>
    <lineage>
        <taxon>Bacteria</taxon>
        <taxon>Bacillati</taxon>
        <taxon>Bacillota</taxon>
        <taxon>Bacilli</taxon>
        <taxon>Lactobacillales</taxon>
        <taxon>Lactobacillaceae</taxon>
        <taxon>Lactobacillaceae incertae sedis</taxon>
        <taxon>Candidatus Gallilactobacillus</taxon>
    </lineage>
</organism>
<accession>A0A9D9H8H7</accession>
<feature type="transmembrane region" description="Helical" evidence="1">
    <location>
        <begin position="56"/>
        <end position="86"/>
    </location>
</feature>